<name>A0A6C0BZN5_9ZZZZ</name>
<reference evidence="1" key="1">
    <citation type="journal article" date="2020" name="Nature">
        <title>Giant virus diversity and host interactions through global metagenomics.</title>
        <authorList>
            <person name="Schulz F."/>
            <person name="Roux S."/>
            <person name="Paez-Espino D."/>
            <person name="Jungbluth S."/>
            <person name="Walsh D.A."/>
            <person name="Denef V.J."/>
            <person name="McMahon K.D."/>
            <person name="Konstantinidis K.T."/>
            <person name="Eloe-Fadrosh E.A."/>
            <person name="Kyrpides N.C."/>
            <person name="Woyke T."/>
        </authorList>
    </citation>
    <scope>NUCLEOTIDE SEQUENCE</scope>
    <source>
        <strain evidence="1">GVMAG-M-3300020166-5</strain>
    </source>
</reference>
<organism evidence="1">
    <name type="scientific">viral metagenome</name>
    <dbReference type="NCBI Taxonomy" id="1070528"/>
    <lineage>
        <taxon>unclassified sequences</taxon>
        <taxon>metagenomes</taxon>
        <taxon>organismal metagenomes</taxon>
    </lineage>
</organism>
<dbReference type="AlphaFoldDB" id="A0A6C0BZN5"/>
<accession>A0A6C0BZN5</accession>
<evidence type="ECO:0000313" key="1">
    <source>
        <dbReference type="EMBL" id="QHS97019.1"/>
    </source>
</evidence>
<protein>
    <submittedName>
        <fullName evidence="1">Uncharacterized protein</fullName>
    </submittedName>
</protein>
<dbReference type="EMBL" id="MN739283">
    <property type="protein sequence ID" value="QHS97019.1"/>
    <property type="molecule type" value="Genomic_DNA"/>
</dbReference>
<proteinExistence type="predicted"/>
<sequence>MNQRGITHHQQMQNMFTNANGYVERHKHRQEQVQKQKAFQMQRQKVMGMQRQKAMGMQRQKAVVGAAAVGEWRRRETMRVQKETEDGRKLPYRQSRGGISMSEEYKKTEYYINSKIYKAEIPKYKVCFITSIFADSYKDIDHVGFFNKNNNYDYYLFTNLDKNLFKTTWDVINVEDKFLKNLKNNIYKSRFIKFMGWDYIKTVLNKEYDAIFYCDGHLYPKDYIKWDILVDNMSTSDSEIMQSLHPYRKNSVYEECKCIVQSKKDSKKNMDSMISYLKKNNTPHNISMYENTVFCYNPNNVKLQEALKDFWNIYSTTCLTHRDQPLWAYICWKHNINPIIFNNINIRHTIHDILYNKTRQGFNNHSYV</sequence>